<name>A0ABX8R815_9CLOT</name>
<evidence type="ECO:0000313" key="2">
    <source>
        <dbReference type="Proteomes" id="UP000886818"/>
    </source>
</evidence>
<dbReference type="RefSeq" id="WP_218281879.1">
    <property type="nucleotide sequence ID" value="NZ_CP078093.1"/>
</dbReference>
<dbReference type="EMBL" id="CP078093">
    <property type="protein sequence ID" value="QXM05179.1"/>
    <property type="molecule type" value="Genomic_DNA"/>
</dbReference>
<dbReference type="InterPro" id="IPR014985">
    <property type="entry name" value="WbqC"/>
</dbReference>
<gene>
    <name evidence="1" type="ORF">KVH43_07175</name>
</gene>
<organism evidence="1 2">
    <name type="scientific">Crassaminicella indica</name>
    <dbReference type="NCBI Taxonomy" id="2855394"/>
    <lineage>
        <taxon>Bacteria</taxon>
        <taxon>Bacillati</taxon>
        <taxon>Bacillota</taxon>
        <taxon>Clostridia</taxon>
        <taxon>Eubacteriales</taxon>
        <taxon>Clostridiaceae</taxon>
        <taxon>Crassaminicella</taxon>
    </lineage>
</organism>
<reference evidence="1" key="1">
    <citation type="submission" date="2021-07" db="EMBL/GenBank/DDBJ databases">
        <title>Complete genome sequence of Crassaminicella sp. 143-21, isolated from a deep-sea hydrothermal vent.</title>
        <authorList>
            <person name="Li X."/>
        </authorList>
    </citation>
    <scope>NUCLEOTIDE SEQUENCE</scope>
    <source>
        <strain evidence="1">143-21</strain>
    </source>
</reference>
<dbReference type="Proteomes" id="UP000886818">
    <property type="component" value="Chromosome"/>
</dbReference>
<keyword evidence="2" id="KW-1185">Reference proteome</keyword>
<sequence length="234" mass="28467">MMRKIAISQPRYLPACNYIERMIISDVFVMLDNVQHQKRAFEHRNRIRTTNGCCWLSIPIDRKNSKSDKIKDLLVLNDESWEENHYKNFVHNYKKTPFYDEIIKLLEEFYSKKRIYFNEVVRDMLNILINYLELKVKVEWASNYIWKCKKDDLLIEITKYFDGDIYISGPNGRNYIDKNKFIKNDIELVFHEYNHPVYNQIWGDFIPYMTIWDMLFYCGKDTVKYIKTGFLKKE</sequence>
<protein>
    <submittedName>
        <fullName evidence="1">WbqC family protein</fullName>
    </submittedName>
</protein>
<accession>A0ABX8R815</accession>
<dbReference type="Pfam" id="PF08889">
    <property type="entry name" value="WbqC"/>
    <property type="match status" value="1"/>
</dbReference>
<evidence type="ECO:0000313" key="1">
    <source>
        <dbReference type="EMBL" id="QXM05179.1"/>
    </source>
</evidence>
<proteinExistence type="predicted"/>